<accession>A0A511QIM3</accession>
<keyword evidence="3" id="KW-1185">Reference proteome</keyword>
<dbReference type="AlphaFoldDB" id="A0A511QIM3"/>
<dbReference type="PANTHER" id="PTHR21621">
    <property type="entry name" value="RIBOSOMAL PROTEIN S6 MODIFICATION PROTEIN"/>
    <property type="match status" value="1"/>
</dbReference>
<dbReference type="GO" id="GO:0018169">
    <property type="term" value="F:ribosomal S6-glutamic acid ligase activity"/>
    <property type="evidence" value="ECO:0007669"/>
    <property type="project" value="TreeGrafter"/>
</dbReference>
<dbReference type="PANTHER" id="PTHR21621:SF7">
    <property type="entry name" value="RIBOSOMAL PROTEIN BS6--L-GLUTAMATE LIGASE"/>
    <property type="match status" value="1"/>
</dbReference>
<comment type="caution">
    <text evidence="2">The sequence shown here is derived from an EMBL/GenBank/DDBJ whole genome shotgun (WGS) entry which is preliminary data.</text>
</comment>
<dbReference type="GO" id="GO:0005737">
    <property type="term" value="C:cytoplasm"/>
    <property type="evidence" value="ECO:0007669"/>
    <property type="project" value="TreeGrafter"/>
</dbReference>
<dbReference type="Gene3D" id="3.30.470.20">
    <property type="entry name" value="ATP-grasp fold, B domain"/>
    <property type="match status" value="1"/>
</dbReference>
<dbReference type="RefSeq" id="WP_039979869.1">
    <property type="nucleotide sequence ID" value="NZ_BAOJ01000022.1"/>
</dbReference>
<dbReference type="EMBL" id="BJXJ01000043">
    <property type="protein sequence ID" value="GEM77170.1"/>
    <property type="molecule type" value="Genomic_DNA"/>
</dbReference>
<dbReference type="GO" id="GO:0009432">
    <property type="term" value="P:SOS response"/>
    <property type="evidence" value="ECO:0007669"/>
    <property type="project" value="TreeGrafter"/>
</dbReference>
<organism evidence="2 3">
    <name type="scientific">Vibrio sagamiensis NBRC 104589</name>
    <dbReference type="NCBI Taxonomy" id="1219064"/>
    <lineage>
        <taxon>Bacteria</taxon>
        <taxon>Pseudomonadati</taxon>
        <taxon>Pseudomonadota</taxon>
        <taxon>Gammaproteobacteria</taxon>
        <taxon>Vibrionales</taxon>
        <taxon>Vibrionaceae</taxon>
        <taxon>Vibrio</taxon>
    </lineage>
</organism>
<dbReference type="OrthoDB" id="583309at2"/>
<evidence type="ECO:0000259" key="1">
    <source>
        <dbReference type="Pfam" id="PF21068"/>
    </source>
</evidence>
<reference evidence="2 3" key="1">
    <citation type="submission" date="2019-07" db="EMBL/GenBank/DDBJ databases">
        <title>Whole genome shotgun sequence of Vibrio sagamiensis NBRC 104589.</title>
        <authorList>
            <person name="Hosoyama A."/>
            <person name="Uohara A."/>
            <person name="Ohji S."/>
            <person name="Ichikawa N."/>
        </authorList>
    </citation>
    <scope>NUCLEOTIDE SEQUENCE [LARGE SCALE GENOMIC DNA]</scope>
    <source>
        <strain evidence="2 3">NBRC 104589</strain>
    </source>
</reference>
<protein>
    <submittedName>
        <fullName evidence="2">ATP-grasp ribosomal peptide maturase</fullName>
    </submittedName>
</protein>
<feature type="domain" description="MvdD-like pre-ATP grasp" evidence="1">
    <location>
        <begin position="5"/>
        <end position="104"/>
    </location>
</feature>
<dbReference type="SUPFAM" id="SSF56059">
    <property type="entry name" value="Glutathione synthetase ATP-binding domain-like"/>
    <property type="match status" value="1"/>
</dbReference>
<dbReference type="Pfam" id="PF21068">
    <property type="entry name" value="ATPgraspMvdD"/>
    <property type="match status" value="1"/>
</dbReference>
<name>A0A511QIM3_9VIBR</name>
<evidence type="ECO:0000313" key="2">
    <source>
        <dbReference type="EMBL" id="GEM77170.1"/>
    </source>
</evidence>
<gene>
    <name evidence="2" type="ORF">VSA01S_32820</name>
</gene>
<sequence>MKEYILILSSIYDFSVDLVIQRLESSNESYVRINKEHFSLYEISLDPVNAILSVRGNGVDICTSNIKAVWYRQPVFLRNTPGKLIDINEQLSKSQWNAFLRGLMVFDNAFWMNWPQSTYAAESKPYQLMMARKVGFSVPKTVVSNSLGFKELGCEKFIVKSLDTVLLRENDDCYFTYTSNVSVNDLTIEQTKSAPITFQEYVDDKLDIRVTVIQEKVFAVSITRSGKPIEEDWRVTEKEYLEYNDIVLPNHVSSLCVDYVKSLGLSFGSIDFIKSRGEFVFIEVNPTGEWGWLSNEGRQIDKEIAKSLTMAKN</sequence>
<dbReference type="InterPro" id="IPR048936">
    <property type="entry name" value="MvdD-like_ATPgrasp"/>
</dbReference>
<proteinExistence type="predicted"/>
<dbReference type="Proteomes" id="UP000321922">
    <property type="component" value="Unassembled WGS sequence"/>
</dbReference>
<evidence type="ECO:0000313" key="3">
    <source>
        <dbReference type="Proteomes" id="UP000321922"/>
    </source>
</evidence>